<organism evidence="2 3">
    <name type="scientific">Egicoccus halophilus</name>
    <dbReference type="NCBI Taxonomy" id="1670830"/>
    <lineage>
        <taxon>Bacteria</taxon>
        <taxon>Bacillati</taxon>
        <taxon>Actinomycetota</taxon>
        <taxon>Nitriliruptoria</taxon>
        <taxon>Egicoccales</taxon>
        <taxon>Egicoccaceae</taxon>
        <taxon>Egicoccus</taxon>
    </lineage>
</organism>
<proteinExistence type="predicted"/>
<dbReference type="Proteomes" id="UP000650511">
    <property type="component" value="Unassembled WGS sequence"/>
</dbReference>
<evidence type="ECO:0000313" key="3">
    <source>
        <dbReference type="Proteomes" id="UP000650511"/>
    </source>
</evidence>
<sequence>MTTNWLVAALVLMLLLYVGMGARTAVLLRRQGTPTATAWLAGLLAWPLVRRIVGQADEHPGPGHGASAGGGATTDEAAGDEVAGDERGADGGPSAP</sequence>
<name>A0A8J3A6V4_9ACTN</name>
<feature type="region of interest" description="Disordered" evidence="1">
    <location>
        <begin position="55"/>
        <end position="96"/>
    </location>
</feature>
<dbReference type="AlphaFoldDB" id="A0A8J3A6V4"/>
<evidence type="ECO:0000256" key="1">
    <source>
        <dbReference type="SAM" id="MobiDB-lite"/>
    </source>
</evidence>
<dbReference type="RefSeq" id="WP_130649775.1">
    <property type="nucleotide sequence ID" value="NZ_BMHA01000003.1"/>
</dbReference>
<reference evidence="2" key="2">
    <citation type="submission" date="2020-09" db="EMBL/GenBank/DDBJ databases">
        <authorList>
            <person name="Sun Q."/>
            <person name="Zhou Y."/>
        </authorList>
    </citation>
    <scope>NUCLEOTIDE SEQUENCE</scope>
    <source>
        <strain evidence="2">CGMCC 1.14988</strain>
    </source>
</reference>
<dbReference type="EMBL" id="BMHA01000003">
    <property type="protein sequence ID" value="GGI04765.1"/>
    <property type="molecule type" value="Genomic_DNA"/>
</dbReference>
<comment type="caution">
    <text evidence="2">The sequence shown here is derived from an EMBL/GenBank/DDBJ whole genome shotgun (WGS) entry which is preliminary data.</text>
</comment>
<feature type="compositionally biased region" description="Gly residues" evidence="1">
    <location>
        <begin position="62"/>
        <end position="72"/>
    </location>
</feature>
<keyword evidence="3" id="KW-1185">Reference proteome</keyword>
<accession>A0A8J3A6V4</accession>
<evidence type="ECO:0000313" key="2">
    <source>
        <dbReference type="EMBL" id="GGI04765.1"/>
    </source>
</evidence>
<gene>
    <name evidence="2" type="ORF">GCM10011354_10730</name>
</gene>
<reference evidence="2" key="1">
    <citation type="journal article" date="2014" name="Int. J. Syst. Evol. Microbiol.">
        <title>Complete genome sequence of Corynebacterium casei LMG S-19264T (=DSM 44701T), isolated from a smear-ripened cheese.</title>
        <authorList>
            <consortium name="US DOE Joint Genome Institute (JGI-PGF)"/>
            <person name="Walter F."/>
            <person name="Albersmeier A."/>
            <person name="Kalinowski J."/>
            <person name="Ruckert C."/>
        </authorList>
    </citation>
    <scope>NUCLEOTIDE SEQUENCE</scope>
    <source>
        <strain evidence="2">CGMCC 1.14988</strain>
    </source>
</reference>
<protein>
    <submittedName>
        <fullName evidence="2">Uncharacterized protein</fullName>
    </submittedName>
</protein>